<dbReference type="OMA" id="QSSHHMP"/>
<dbReference type="PANTHER" id="PTHR36484">
    <property type="entry name" value="OS01G0558700 PROTEIN"/>
    <property type="match status" value="1"/>
</dbReference>
<dbReference type="PANTHER" id="PTHR36484:SF2">
    <property type="entry name" value="OS01G0558700 PROTEIN"/>
    <property type="match status" value="1"/>
</dbReference>
<keyword evidence="2" id="KW-1185">Reference proteome</keyword>
<protein>
    <submittedName>
        <fullName evidence="1">Uncharacterized protein</fullName>
    </submittedName>
</protein>
<comment type="caution">
    <text evidence="1">The sequence shown here is derived from an EMBL/GenBank/DDBJ whole genome shotgun (WGS) entry which is preliminary data.</text>
</comment>
<gene>
    <name evidence="1" type="ORF">BVC80_41g33</name>
</gene>
<dbReference type="EMBL" id="MVGT01001547">
    <property type="protein sequence ID" value="OVA11743.1"/>
    <property type="molecule type" value="Genomic_DNA"/>
</dbReference>
<organism evidence="1 2">
    <name type="scientific">Macleaya cordata</name>
    <name type="common">Five-seeded plume-poppy</name>
    <name type="synonym">Bocconia cordata</name>
    <dbReference type="NCBI Taxonomy" id="56857"/>
    <lineage>
        <taxon>Eukaryota</taxon>
        <taxon>Viridiplantae</taxon>
        <taxon>Streptophyta</taxon>
        <taxon>Embryophyta</taxon>
        <taxon>Tracheophyta</taxon>
        <taxon>Spermatophyta</taxon>
        <taxon>Magnoliopsida</taxon>
        <taxon>Ranunculales</taxon>
        <taxon>Papaveraceae</taxon>
        <taxon>Papaveroideae</taxon>
        <taxon>Macleaya</taxon>
    </lineage>
</organism>
<dbReference type="AlphaFoldDB" id="A0A200QMP7"/>
<evidence type="ECO:0000313" key="1">
    <source>
        <dbReference type="EMBL" id="OVA11743.1"/>
    </source>
</evidence>
<dbReference type="InParanoid" id="A0A200QMP7"/>
<evidence type="ECO:0000313" key="2">
    <source>
        <dbReference type="Proteomes" id="UP000195402"/>
    </source>
</evidence>
<dbReference type="Proteomes" id="UP000195402">
    <property type="component" value="Unassembled WGS sequence"/>
</dbReference>
<name>A0A200QMP7_MACCD</name>
<accession>A0A200QMP7</accession>
<proteinExistence type="predicted"/>
<dbReference type="OrthoDB" id="640098at2759"/>
<reference evidence="1 2" key="1">
    <citation type="journal article" date="2017" name="Mol. Plant">
        <title>The Genome of Medicinal Plant Macleaya cordata Provides New Insights into Benzylisoquinoline Alkaloids Metabolism.</title>
        <authorList>
            <person name="Liu X."/>
            <person name="Liu Y."/>
            <person name="Huang P."/>
            <person name="Ma Y."/>
            <person name="Qing Z."/>
            <person name="Tang Q."/>
            <person name="Cao H."/>
            <person name="Cheng P."/>
            <person name="Zheng Y."/>
            <person name="Yuan Z."/>
            <person name="Zhou Y."/>
            <person name="Liu J."/>
            <person name="Tang Z."/>
            <person name="Zhuo Y."/>
            <person name="Zhang Y."/>
            <person name="Yu L."/>
            <person name="Huang J."/>
            <person name="Yang P."/>
            <person name="Peng Q."/>
            <person name="Zhang J."/>
            <person name="Jiang W."/>
            <person name="Zhang Z."/>
            <person name="Lin K."/>
            <person name="Ro D.K."/>
            <person name="Chen X."/>
            <person name="Xiong X."/>
            <person name="Shang Y."/>
            <person name="Huang S."/>
            <person name="Zeng J."/>
        </authorList>
    </citation>
    <scope>NUCLEOTIDE SEQUENCE [LARGE SCALE GENOMIC DNA]</scope>
    <source>
        <strain evidence="2">cv. BLH2017</strain>
        <tissue evidence="1">Root</tissue>
    </source>
</reference>
<sequence>MAVEEALALAVYGDDNMKVGTEVVPAKRRRYNRCFTCMEIKIEPAGSLKDLDSDMLKTEIKKWAKAVVAYARQLSGRLGGSNG</sequence>